<gene>
    <name evidence="11" type="ORF">PV04_05112</name>
</gene>
<feature type="transmembrane region" description="Helical" evidence="9">
    <location>
        <begin position="63"/>
        <end position="87"/>
    </location>
</feature>
<evidence type="ECO:0000313" key="12">
    <source>
        <dbReference type="Proteomes" id="UP000054266"/>
    </source>
</evidence>
<feature type="transmembrane region" description="Helical" evidence="9">
    <location>
        <begin position="184"/>
        <end position="205"/>
    </location>
</feature>
<feature type="transmembrane region" description="Helical" evidence="9">
    <location>
        <begin position="436"/>
        <end position="457"/>
    </location>
</feature>
<evidence type="ECO:0000256" key="2">
    <source>
        <dbReference type="ARBA" id="ARBA00010992"/>
    </source>
</evidence>
<keyword evidence="5 9" id="KW-1133">Transmembrane helix</keyword>
<dbReference type="InterPro" id="IPR036259">
    <property type="entry name" value="MFS_trans_sf"/>
</dbReference>
<evidence type="ECO:0000259" key="10">
    <source>
        <dbReference type="PROSITE" id="PS50850"/>
    </source>
</evidence>
<dbReference type="InterPro" id="IPR050360">
    <property type="entry name" value="MFS_Sugar_Transporters"/>
</dbReference>
<dbReference type="Pfam" id="PF00083">
    <property type="entry name" value="Sugar_tr"/>
    <property type="match status" value="1"/>
</dbReference>
<dbReference type="AlphaFoldDB" id="A0A0D2GAZ3"/>
<dbReference type="InterPro" id="IPR005828">
    <property type="entry name" value="MFS_sugar_transport-like"/>
</dbReference>
<evidence type="ECO:0000256" key="4">
    <source>
        <dbReference type="ARBA" id="ARBA00022692"/>
    </source>
</evidence>
<dbReference type="EMBL" id="KN846958">
    <property type="protein sequence ID" value="KIW69224.1"/>
    <property type="molecule type" value="Genomic_DNA"/>
</dbReference>
<keyword evidence="3 7" id="KW-0813">Transport</keyword>
<feature type="compositionally biased region" description="Basic and acidic residues" evidence="8">
    <location>
        <begin position="514"/>
        <end position="531"/>
    </location>
</feature>
<evidence type="ECO:0000313" key="11">
    <source>
        <dbReference type="EMBL" id="KIW69224.1"/>
    </source>
</evidence>
<comment type="similarity">
    <text evidence="2 7">Belongs to the major facilitator superfamily. Sugar transporter (TC 2.A.1.1) family.</text>
</comment>
<dbReference type="PROSITE" id="PS50850">
    <property type="entry name" value="MFS"/>
    <property type="match status" value="1"/>
</dbReference>
<evidence type="ECO:0000256" key="3">
    <source>
        <dbReference type="ARBA" id="ARBA00022448"/>
    </source>
</evidence>
<evidence type="ECO:0000256" key="7">
    <source>
        <dbReference type="RuleBase" id="RU003346"/>
    </source>
</evidence>
<feature type="transmembrane region" description="Helical" evidence="9">
    <location>
        <begin position="94"/>
        <end position="112"/>
    </location>
</feature>
<comment type="subcellular location">
    <subcellularLocation>
        <location evidence="1">Membrane</location>
        <topology evidence="1">Multi-pass membrane protein</topology>
    </subcellularLocation>
</comment>
<feature type="transmembrane region" description="Helical" evidence="9">
    <location>
        <begin position="309"/>
        <end position="330"/>
    </location>
</feature>
<keyword evidence="6 9" id="KW-0472">Membrane</keyword>
<keyword evidence="4 9" id="KW-0812">Transmembrane</keyword>
<sequence>MDSEVVNVPFNWSTFWTCLALGFGMFVNGYLSGVIGTTLADPGFLVYMGLVDRDGEPTDNSEALIGASTGVFQAGGFIGVLVGSWLLDRFGRKYTAITVAAYCAVSQAVTAASQNVGMFIALRFFVGAAAFMEMSITPVYVAELAPTRTRGLLVGITGVWVAVGYAMAAYFGAAFFSLGKTVQWRLPLALGVVWPLLLLPALLAIPESPRYLLMKDRAEEALAVVLKQHATPGREDDARAAFYQMQRQAELDCTRDASWVGFLKHKTHRRRGALVLILGFLAQTSGNLVVNNYGPSLYGAQGYGPYDQVRFQCGYITTAIIFSIIGSLLVDRLGRRLILICGLTGCACMISLETAMVACYAEAGTNQAGLAVGVAALYLFESSYCFSVDVCLFVVSSELFPNHLRSKGVALAIGACNLTNIVLLTTAPTAFRHVGWRFFLLFIITTACGVVFLYFFLPETSSIPLEETAAVFGLIEEVAVQAKDIYVDHTTHEITIHHHHDDIKQASGPGIRQPDPEKESRTVHEEVVIKE</sequence>
<keyword evidence="12" id="KW-1185">Reference proteome</keyword>
<protein>
    <recommendedName>
        <fullName evidence="10">Major facilitator superfamily (MFS) profile domain-containing protein</fullName>
    </recommendedName>
</protein>
<feature type="region of interest" description="Disordered" evidence="8">
    <location>
        <begin position="499"/>
        <end position="531"/>
    </location>
</feature>
<dbReference type="PANTHER" id="PTHR48022">
    <property type="entry name" value="PLASTIDIC GLUCOSE TRANSPORTER 4"/>
    <property type="match status" value="1"/>
</dbReference>
<dbReference type="GO" id="GO:0016020">
    <property type="term" value="C:membrane"/>
    <property type="evidence" value="ECO:0007669"/>
    <property type="project" value="UniProtKB-SubCell"/>
</dbReference>
<dbReference type="Proteomes" id="UP000054266">
    <property type="component" value="Unassembled WGS sequence"/>
</dbReference>
<organism evidence="11 12">
    <name type="scientific">Phialophora macrospora</name>
    <dbReference type="NCBI Taxonomy" id="1851006"/>
    <lineage>
        <taxon>Eukaryota</taxon>
        <taxon>Fungi</taxon>
        <taxon>Dikarya</taxon>
        <taxon>Ascomycota</taxon>
        <taxon>Pezizomycotina</taxon>
        <taxon>Eurotiomycetes</taxon>
        <taxon>Chaetothyriomycetidae</taxon>
        <taxon>Chaetothyriales</taxon>
        <taxon>Herpotrichiellaceae</taxon>
        <taxon>Phialophora</taxon>
    </lineage>
</organism>
<feature type="transmembrane region" description="Helical" evidence="9">
    <location>
        <begin position="408"/>
        <end position="430"/>
    </location>
</feature>
<feature type="transmembrane region" description="Helical" evidence="9">
    <location>
        <begin position="12"/>
        <end position="31"/>
    </location>
</feature>
<feature type="transmembrane region" description="Helical" evidence="9">
    <location>
        <begin position="153"/>
        <end position="178"/>
    </location>
</feature>
<dbReference type="InterPro" id="IPR005829">
    <property type="entry name" value="Sugar_transporter_CS"/>
</dbReference>
<dbReference type="SUPFAM" id="SSF103473">
    <property type="entry name" value="MFS general substrate transporter"/>
    <property type="match status" value="1"/>
</dbReference>
<feature type="transmembrane region" description="Helical" evidence="9">
    <location>
        <begin position="370"/>
        <end position="396"/>
    </location>
</feature>
<dbReference type="Gene3D" id="1.20.1250.20">
    <property type="entry name" value="MFS general substrate transporter like domains"/>
    <property type="match status" value="1"/>
</dbReference>
<feature type="domain" description="Major facilitator superfamily (MFS) profile" evidence="10">
    <location>
        <begin position="17"/>
        <end position="461"/>
    </location>
</feature>
<feature type="transmembrane region" description="Helical" evidence="9">
    <location>
        <begin position="337"/>
        <end position="358"/>
    </location>
</feature>
<feature type="transmembrane region" description="Helical" evidence="9">
    <location>
        <begin position="272"/>
        <end position="289"/>
    </location>
</feature>
<evidence type="ECO:0000256" key="5">
    <source>
        <dbReference type="ARBA" id="ARBA00022989"/>
    </source>
</evidence>
<dbReference type="HOGENOM" id="CLU_001265_30_13_1"/>
<reference evidence="11 12" key="1">
    <citation type="submission" date="2015-01" db="EMBL/GenBank/DDBJ databases">
        <title>The Genome Sequence of Capronia semiimmersa CBS27337.</title>
        <authorList>
            <consortium name="The Broad Institute Genomics Platform"/>
            <person name="Cuomo C."/>
            <person name="de Hoog S."/>
            <person name="Gorbushina A."/>
            <person name="Stielow B."/>
            <person name="Teixiera M."/>
            <person name="Abouelleil A."/>
            <person name="Chapman S.B."/>
            <person name="Priest M."/>
            <person name="Young S.K."/>
            <person name="Wortman J."/>
            <person name="Nusbaum C."/>
            <person name="Birren B."/>
        </authorList>
    </citation>
    <scope>NUCLEOTIDE SEQUENCE [LARGE SCALE GENOMIC DNA]</scope>
    <source>
        <strain evidence="11 12">CBS 27337</strain>
    </source>
</reference>
<dbReference type="GO" id="GO:0005351">
    <property type="term" value="F:carbohydrate:proton symporter activity"/>
    <property type="evidence" value="ECO:0007669"/>
    <property type="project" value="TreeGrafter"/>
</dbReference>
<accession>A0A0D2GAZ3</accession>
<evidence type="ECO:0000256" key="8">
    <source>
        <dbReference type="SAM" id="MobiDB-lite"/>
    </source>
</evidence>
<evidence type="ECO:0000256" key="9">
    <source>
        <dbReference type="SAM" id="Phobius"/>
    </source>
</evidence>
<proteinExistence type="inferred from homology"/>
<evidence type="ECO:0000256" key="1">
    <source>
        <dbReference type="ARBA" id="ARBA00004141"/>
    </source>
</evidence>
<dbReference type="InterPro" id="IPR003663">
    <property type="entry name" value="Sugar/inositol_transpt"/>
</dbReference>
<name>A0A0D2GAZ3_9EURO</name>
<dbReference type="InterPro" id="IPR020846">
    <property type="entry name" value="MFS_dom"/>
</dbReference>
<dbReference type="PANTHER" id="PTHR48022:SF11">
    <property type="entry name" value="MONOSACCHARIDE TRANSPORTER (HXT8), PUTATIVE (AFU_ORTHOLOGUE AFUA_2G08120)-RELATED"/>
    <property type="match status" value="1"/>
</dbReference>
<dbReference type="PROSITE" id="PS00216">
    <property type="entry name" value="SUGAR_TRANSPORT_1"/>
    <property type="match status" value="2"/>
</dbReference>
<feature type="transmembrane region" description="Helical" evidence="9">
    <location>
        <begin position="118"/>
        <end position="141"/>
    </location>
</feature>
<evidence type="ECO:0000256" key="6">
    <source>
        <dbReference type="ARBA" id="ARBA00023136"/>
    </source>
</evidence>
<dbReference type="NCBIfam" id="TIGR00879">
    <property type="entry name" value="SP"/>
    <property type="match status" value="1"/>
</dbReference>